<feature type="region of interest" description="Disordered" evidence="1">
    <location>
        <begin position="78"/>
        <end position="98"/>
    </location>
</feature>
<gene>
    <name evidence="2" type="ORF">SKAU_G00311940</name>
</gene>
<organism evidence="2 3">
    <name type="scientific">Synaphobranchus kaupii</name>
    <name type="common">Kaup's arrowtooth eel</name>
    <dbReference type="NCBI Taxonomy" id="118154"/>
    <lineage>
        <taxon>Eukaryota</taxon>
        <taxon>Metazoa</taxon>
        <taxon>Chordata</taxon>
        <taxon>Craniata</taxon>
        <taxon>Vertebrata</taxon>
        <taxon>Euteleostomi</taxon>
        <taxon>Actinopterygii</taxon>
        <taxon>Neopterygii</taxon>
        <taxon>Teleostei</taxon>
        <taxon>Anguilliformes</taxon>
        <taxon>Synaphobranchidae</taxon>
        <taxon>Synaphobranchus</taxon>
    </lineage>
</organism>
<evidence type="ECO:0000256" key="1">
    <source>
        <dbReference type="SAM" id="MobiDB-lite"/>
    </source>
</evidence>
<comment type="caution">
    <text evidence="2">The sequence shown here is derived from an EMBL/GenBank/DDBJ whole genome shotgun (WGS) entry which is preliminary data.</text>
</comment>
<name>A0A9Q1ERU7_SYNKA</name>
<dbReference type="EMBL" id="JAINUF010000013">
    <property type="protein sequence ID" value="KAJ8343865.1"/>
    <property type="molecule type" value="Genomic_DNA"/>
</dbReference>
<protein>
    <submittedName>
        <fullName evidence="2">Uncharacterized protein</fullName>
    </submittedName>
</protein>
<dbReference type="AlphaFoldDB" id="A0A9Q1ERU7"/>
<reference evidence="2" key="1">
    <citation type="journal article" date="2023" name="Science">
        <title>Genome structures resolve the early diversification of teleost fishes.</title>
        <authorList>
            <person name="Parey E."/>
            <person name="Louis A."/>
            <person name="Montfort J."/>
            <person name="Bouchez O."/>
            <person name="Roques C."/>
            <person name="Iampietro C."/>
            <person name="Lluch J."/>
            <person name="Castinel A."/>
            <person name="Donnadieu C."/>
            <person name="Desvignes T."/>
            <person name="Floi Bucao C."/>
            <person name="Jouanno E."/>
            <person name="Wen M."/>
            <person name="Mejri S."/>
            <person name="Dirks R."/>
            <person name="Jansen H."/>
            <person name="Henkel C."/>
            <person name="Chen W.J."/>
            <person name="Zahm M."/>
            <person name="Cabau C."/>
            <person name="Klopp C."/>
            <person name="Thompson A.W."/>
            <person name="Robinson-Rechavi M."/>
            <person name="Braasch I."/>
            <person name="Lecointre G."/>
            <person name="Bobe J."/>
            <person name="Postlethwait J.H."/>
            <person name="Berthelot C."/>
            <person name="Roest Crollius H."/>
            <person name="Guiguen Y."/>
        </authorList>
    </citation>
    <scope>NUCLEOTIDE SEQUENCE</scope>
    <source>
        <strain evidence="2">WJC10195</strain>
    </source>
</reference>
<evidence type="ECO:0000313" key="3">
    <source>
        <dbReference type="Proteomes" id="UP001152622"/>
    </source>
</evidence>
<keyword evidence="3" id="KW-1185">Reference proteome</keyword>
<sequence>MAFNPDLTLPAKLHQQSVRDGEPTRWAQEPATAPPPGQGAKVYRPWHLGQQACWEPGPQTVGLSRSLQRWNVESSQQTILWEAPSTGPRPVLSNGSKR</sequence>
<evidence type="ECO:0000313" key="2">
    <source>
        <dbReference type="EMBL" id="KAJ8343865.1"/>
    </source>
</evidence>
<dbReference type="Proteomes" id="UP001152622">
    <property type="component" value="Chromosome 13"/>
</dbReference>
<proteinExistence type="predicted"/>
<accession>A0A9Q1ERU7</accession>
<feature type="region of interest" description="Disordered" evidence="1">
    <location>
        <begin position="1"/>
        <end position="41"/>
    </location>
</feature>